<keyword evidence="2" id="KW-1185">Reference proteome</keyword>
<dbReference type="GO" id="GO:0005886">
    <property type="term" value="C:plasma membrane"/>
    <property type="evidence" value="ECO:0007669"/>
    <property type="project" value="TreeGrafter"/>
</dbReference>
<dbReference type="GO" id="GO:0006509">
    <property type="term" value="P:membrane protein ectodomain proteolysis"/>
    <property type="evidence" value="ECO:0007669"/>
    <property type="project" value="TreeGrafter"/>
</dbReference>
<comment type="caution">
    <text evidence="1">The sequence shown here is derived from an EMBL/GenBank/DDBJ whole genome shotgun (WGS) entry which is preliminary data.</text>
</comment>
<protein>
    <submittedName>
        <fullName evidence="1">Uncharacterized protein</fullName>
    </submittedName>
</protein>
<proteinExistence type="predicted"/>
<name>A0A834MBW4_RHYFE</name>
<sequence>MALTKSESCWLDLVGKLMARREEGEPDSEVFGSIRDGIFEGKIVLPKGSFYVEKAHHYFPHEKHPNLTFHSVIYQEDHVQDPYENIREGKPLKVNDGNGRF</sequence>
<evidence type="ECO:0000313" key="2">
    <source>
        <dbReference type="Proteomes" id="UP000625711"/>
    </source>
</evidence>
<dbReference type="GO" id="GO:0007219">
    <property type="term" value="P:Notch signaling pathway"/>
    <property type="evidence" value="ECO:0007669"/>
    <property type="project" value="TreeGrafter"/>
</dbReference>
<gene>
    <name evidence="1" type="ORF">GWI33_014925</name>
</gene>
<reference evidence="1" key="1">
    <citation type="submission" date="2020-08" db="EMBL/GenBank/DDBJ databases">
        <title>Genome sequencing and assembly of the red palm weevil Rhynchophorus ferrugineus.</title>
        <authorList>
            <person name="Dias G.B."/>
            <person name="Bergman C.M."/>
            <person name="Manee M."/>
        </authorList>
    </citation>
    <scope>NUCLEOTIDE SEQUENCE</scope>
    <source>
        <strain evidence="1">AA-2017</strain>
        <tissue evidence="1">Whole larva</tissue>
    </source>
</reference>
<dbReference type="PANTHER" id="PTHR45702:SF2">
    <property type="entry name" value="KUZBANIAN, ISOFORM A"/>
    <property type="match status" value="1"/>
</dbReference>
<dbReference type="PANTHER" id="PTHR45702">
    <property type="entry name" value="ADAM10/ADAM17 METALLOPEPTIDASE FAMILY MEMBER"/>
    <property type="match status" value="1"/>
</dbReference>
<dbReference type="OrthoDB" id="2149267at2759"/>
<evidence type="ECO:0000313" key="1">
    <source>
        <dbReference type="EMBL" id="KAF7272279.1"/>
    </source>
</evidence>
<accession>A0A834MBW4</accession>
<dbReference type="Proteomes" id="UP000625711">
    <property type="component" value="Unassembled WGS sequence"/>
</dbReference>
<dbReference type="AlphaFoldDB" id="A0A834MBW4"/>
<dbReference type="EMBL" id="JAACXV010013793">
    <property type="protein sequence ID" value="KAF7272279.1"/>
    <property type="molecule type" value="Genomic_DNA"/>
</dbReference>
<dbReference type="GO" id="GO:0004222">
    <property type="term" value="F:metalloendopeptidase activity"/>
    <property type="evidence" value="ECO:0007669"/>
    <property type="project" value="TreeGrafter"/>
</dbReference>
<organism evidence="1 2">
    <name type="scientific">Rhynchophorus ferrugineus</name>
    <name type="common">Red palm weevil</name>
    <name type="synonym">Curculio ferrugineus</name>
    <dbReference type="NCBI Taxonomy" id="354439"/>
    <lineage>
        <taxon>Eukaryota</taxon>
        <taxon>Metazoa</taxon>
        <taxon>Ecdysozoa</taxon>
        <taxon>Arthropoda</taxon>
        <taxon>Hexapoda</taxon>
        <taxon>Insecta</taxon>
        <taxon>Pterygota</taxon>
        <taxon>Neoptera</taxon>
        <taxon>Endopterygota</taxon>
        <taxon>Coleoptera</taxon>
        <taxon>Polyphaga</taxon>
        <taxon>Cucujiformia</taxon>
        <taxon>Curculionidae</taxon>
        <taxon>Dryophthorinae</taxon>
        <taxon>Rhynchophorus</taxon>
    </lineage>
</organism>
<dbReference type="InterPro" id="IPR051489">
    <property type="entry name" value="ADAM_Metalloproteinase"/>
</dbReference>